<proteinExistence type="predicted"/>
<keyword evidence="2" id="KW-1185">Reference proteome</keyword>
<evidence type="ECO:0000313" key="1">
    <source>
        <dbReference type="EMBL" id="TFD78416.1"/>
    </source>
</evidence>
<reference evidence="1 2" key="1">
    <citation type="submission" date="2019-03" db="EMBL/GenBank/DDBJ databases">
        <title>Genomics of glacier-inhabiting Cryobacterium strains.</title>
        <authorList>
            <person name="Liu Q."/>
            <person name="Xin Y.-H."/>
        </authorList>
    </citation>
    <scope>NUCLEOTIDE SEQUENCE [LARGE SCALE GENOMIC DNA]</scope>
    <source>
        <strain evidence="1 2">CGMCC 1.4292</strain>
    </source>
</reference>
<evidence type="ECO:0008006" key="3">
    <source>
        <dbReference type="Google" id="ProtNLM"/>
    </source>
</evidence>
<dbReference type="AlphaFoldDB" id="A0A4Y8KPR9"/>
<dbReference type="EMBL" id="SOHQ01000028">
    <property type="protein sequence ID" value="TFD78416.1"/>
    <property type="molecule type" value="Genomic_DNA"/>
</dbReference>
<dbReference type="OrthoDB" id="5120662at2"/>
<evidence type="ECO:0000313" key="2">
    <source>
        <dbReference type="Proteomes" id="UP000298218"/>
    </source>
</evidence>
<comment type="caution">
    <text evidence="1">The sequence shown here is derived from an EMBL/GenBank/DDBJ whole genome shotgun (WGS) entry which is preliminary data.</text>
</comment>
<name>A0A4Y8KPR9_9MICO</name>
<organism evidence="1 2">
    <name type="scientific">Cryobacterium psychrophilum</name>
    <dbReference type="NCBI Taxonomy" id="41988"/>
    <lineage>
        <taxon>Bacteria</taxon>
        <taxon>Bacillati</taxon>
        <taxon>Actinomycetota</taxon>
        <taxon>Actinomycetes</taxon>
        <taxon>Micrococcales</taxon>
        <taxon>Microbacteriaceae</taxon>
        <taxon>Cryobacterium</taxon>
    </lineage>
</organism>
<protein>
    <recommendedName>
        <fullName evidence="3">DNA mismatch repair protein</fullName>
    </recommendedName>
</protein>
<accession>A0A4Y8KPR9</accession>
<sequence>MPLSTIEETPTADISEVDMIEQSSPRTSTLSLVPVRAGLWRVVNRSGAVLGHIERQTDADGDRFSARRLVFASRTVPLGLFCRLDDATDCFR</sequence>
<dbReference type="RefSeq" id="WP_134174426.1">
    <property type="nucleotide sequence ID" value="NZ_SODI01000001.1"/>
</dbReference>
<dbReference type="Proteomes" id="UP000298218">
    <property type="component" value="Unassembled WGS sequence"/>
</dbReference>
<gene>
    <name evidence="1" type="ORF">E3T53_09455</name>
</gene>